<accession>A0A369IBW3</accession>
<name>A0A369IBW3_9BACT</name>
<sequence>MKKNILLIALFASSLTACTRYFIAKPAQLRPIAVSDTASAPSGALSQQIAAYLQPYRDSLETNMNTVLVKSPRRLSKGVPESELGNLMADILREMGQERLGKPVDLAITNNGGIRTDFPAGNITLGNVYEVMPFDNELVAITLTGETMQKVIEYLAQRKEPQSGVKLVIDKATNKPLEATIGGKPLDLKQTYTLITSDYMAVSSDMAAIVKNNQGFQILRYLMRDAIADYLRRKGQQNQELNPTKDGRTTVK</sequence>
<dbReference type="Gene3D" id="3.90.780.10">
    <property type="entry name" value="5'-Nucleotidase, C-terminal domain"/>
    <property type="match status" value="1"/>
</dbReference>
<dbReference type="PANTHER" id="PTHR11575">
    <property type="entry name" value="5'-NUCLEOTIDASE-RELATED"/>
    <property type="match status" value="1"/>
</dbReference>
<feature type="domain" description="5'-Nucleotidase C-terminal" evidence="2">
    <location>
        <begin position="75"/>
        <end position="205"/>
    </location>
</feature>
<protein>
    <recommendedName>
        <fullName evidence="2">5'-Nucleotidase C-terminal domain-containing protein</fullName>
    </recommendedName>
</protein>
<evidence type="ECO:0000313" key="3">
    <source>
        <dbReference type="EMBL" id="RDB04993.1"/>
    </source>
</evidence>
<dbReference type="AlphaFoldDB" id="A0A369IBW3"/>
<evidence type="ECO:0000259" key="2">
    <source>
        <dbReference type="Pfam" id="PF02872"/>
    </source>
</evidence>
<proteinExistence type="predicted"/>
<dbReference type="PANTHER" id="PTHR11575:SF24">
    <property type="entry name" value="5'-NUCLEOTIDASE"/>
    <property type="match status" value="1"/>
</dbReference>
<dbReference type="Pfam" id="PF02872">
    <property type="entry name" value="5_nucleotid_C"/>
    <property type="match status" value="1"/>
</dbReference>
<evidence type="ECO:0000313" key="4">
    <source>
        <dbReference type="Proteomes" id="UP000253141"/>
    </source>
</evidence>
<dbReference type="InterPro" id="IPR006179">
    <property type="entry name" value="5_nucleotidase/apyrase"/>
</dbReference>
<dbReference type="RefSeq" id="WP_114461993.1">
    <property type="nucleotide sequence ID" value="NZ_QPIW01000012.1"/>
</dbReference>
<dbReference type="InterPro" id="IPR008334">
    <property type="entry name" value="5'-Nucleotdase_C"/>
</dbReference>
<evidence type="ECO:0000256" key="1">
    <source>
        <dbReference type="SAM" id="SignalP"/>
    </source>
</evidence>
<keyword evidence="1" id="KW-0732">Signal</keyword>
<keyword evidence="4" id="KW-1185">Reference proteome</keyword>
<comment type="caution">
    <text evidence="3">The sequence shown here is derived from an EMBL/GenBank/DDBJ whole genome shotgun (WGS) entry which is preliminary data.</text>
</comment>
<organism evidence="3 4">
    <name type="scientific">Runella aurantiaca</name>
    <dbReference type="NCBI Taxonomy" id="2282308"/>
    <lineage>
        <taxon>Bacteria</taxon>
        <taxon>Pseudomonadati</taxon>
        <taxon>Bacteroidota</taxon>
        <taxon>Cytophagia</taxon>
        <taxon>Cytophagales</taxon>
        <taxon>Spirosomataceae</taxon>
        <taxon>Runella</taxon>
    </lineage>
</organism>
<feature type="signal peptide" evidence="1">
    <location>
        <begin position="1"/>
        <end position="19"/>
    </location>
</feature>
<dbReference type="PRINTS" id="PR01607">
    <property type="entry name" value="APYRASEFAMLY"/>
</dbReference>
<dbReference type="PROSITE" id="PS51257">
    <property type="entry name" value="PROKAR_LIPOPROTEIN"/>
    <property type="match status" value="1"/>
</dbReference>
<dbReference type="OrthoDB" id="4762412at2"/>
<gene>
    <name evidence="3" type="ORF">DVG78_15600</name>
</gene>
<reference evidence="3 4" key="1">
    <citation type="submission" date="2018-07" db="EMBL/GenBank/DDBJ databases">
        <title>Genome analysis of Runella aurantiaca.</title>
        <authorList>
            <person name="Yang X."/>
        </authorList>
    </citation>
    <scope>NUCLEOTIDE SEQUENCE [LARGE SCALE GENOMIC DNA]</scope>
    <source>
        <strain evidence="3 4">YX9</strain>
    </source>
</reference>
<feature type="chain" id="PRO_5017025677" description="5'-Nucleotidase C-terminal domain-containing protein" evidence="1">
    <location>
        <begin position="20"/>
        <end position="252"/>
    </location>
</feature>
<dbReference type="GO" id="GO:0016787">
    <property type="term" value="F:hydrolase activity"/>
    <property type="evidence" value="ECO:0007669"/>
    <property type="project" value="InterPro"/>
</dbReference>
<dbReference type="InterPro" id="IPR036907">
    <property type="entry name" value="5'-Nucleotdase_C_sf"/>
</dbReference>
<dbReference type="EMBL" id="QPIW01000012">
    <property type="protein sequence ID" value="RDB04993.1"/>
    <property type="molecule type" value="Genomic_DNA"/>
</dbReference>
<dbReference type="SUPFAM" id="SSF55816">
    <property type="entry name" value="5'-nucleotidase (syn. UDP-sugar hydrolase), C-terminal domain"/>
    <property type="match status" value="1"/>
</dbReference>
<dbReference type="Proteomes" id="UP000253141">
    <property type="component" value="Unassembled WGS sequence"/>
</dbReference>
<dbReference type="GO" id="GO:0009166">
    <property type="term" value="P:nucleotide catabolic process"/>
    <property type="evidence" value="ECO:0007669"/>
    <property type="project" value="InterPro"/>
</dbReference>